<evidence type="ECO:0000313" key="3">
    <source>
        <dbReference type="Proteomes" id="UP000193920"/>
    </source>
</evidence>
<feature type="compositionally biased region" description="Acidic residues" evidence="1">
    <location>
        <begin position="85"/>
        <end position="96"/>
    </location>
</feature>
<organism evidence="2 3">
    <name type="scientific">Neocallimastix californiae</name>
    <dbReference type="NCBI Taxonomy" id="1754190"/>
    <lineage>
        <taxon>Eukaryota</taxon>
        <taxon>Fungi</taxon>
        <taxon>Fungi incertae sedis</taxon>
        <taxon>Chytridiomycota</taxon>
        <taxon>Chytridiomycota incertae sedis</taxon>
        <taxon>Neocallimastigomycetes</taxon>
        <taxon>Neocallimastigales</taxon>
        <taxon>Neocallimastigaceae</taxon>
        <taxon>Neocallimastix</taxon>
    </lineage>
</organism>
<dbReference type="Proteomes" id="UP000193920">
    <property type="component" value="Unassembled WGS sequence"/>
</dbReference>
<gene>
    <name evidence="2" type="ORF">LY90DRAFT_629835</name>
</gene>
<accession>A0A1Y2ASP8</accession>
<sequence>MDNIENKTDTINIDSINNDDNNGNSEEIDKNVPRITPDLNLNDNLDNDIIEDNKNNESLNYITKSNETTSINNINNVKDNNENEGNSDCENEENEESNGGSLSDIGIKN</sequence>
<protein>
    <submittedName>
        <fullName evidence="2">Uncharacterized protein</fullName>
    </submittedName>
</protein>
<feature type="region of interest" description="Disordered" evidence="1">
    <location>
        <begin position="1"/>
        <end position="43"/>
    </location>
</feature>
<feature type="compositionally biased region" description="Low complexity" evidence="1">
    <location>
        <begin position="11"/>
        <end position="25"/>
    </location>
</feature>
<feature type="compositionally biased region" description="Low complexity" evidence="1">
    <location>
        <begin position="71"/>
        <end position="84"/>
    </location>
</feature>
<keyword evidence="3" id="KW-1185">Reference proteome</keyword>
<comment type="caution">
    <text evidence="2">The sequence shown here is derived from an EMBL/GenBank/DDBJ whole genome shotgun (WGS) entry which is preliminary data.</text>
</comment>
<feature type="region of interest" description="Disordered" evidence="1">
    <location>
        <begin position="71"/>
        <end position="109"/>
    </location>
</feature>
<evidence type="ECO:0000313" key="2">
    <source>
        <dbReference type="EMBL" id="ORY25572.1"/>
    </source>
</evidence>
<reference evidence="2 3" key="1">
    <citation type="submission" date="2016-08" db="EMBL/GenBank/DDBJ databases">
        <title>A Parts List for Fungal Cellulosomes Revealed by Comparative Genomics.</title>
        <authorList>
            <consortium name="DOE Joint Genome Institute"/>
            <person name="Haitjema C.H."/>
            <person name="Gilmore S.P."/>
            <person name="Henske J.K."/>
            <person name="Solomon K.V."/>
            <person name="De Groot R."/>
            <person name="Kuo A."/>
            <person name="Mondo S.J."/>
            <person name="Salamov A.A."/>
            <person name="Labutti K."/>
            <person name="Zhao Z."/>
            <person name="Chiniquy J."/>
            <person name="Barry K."/>
            <person name="Brewer H.M."/>
            <person name="Purvine S.O."/>
            <person name="Wright A.T."/>
            <person name="Boxma B."/>
            <person name="Van Alen T."/>
            <person name="Hackstein J.H."/>
            <person name="Baker S.E."/>
            <person name="Grigoriev I.V."/>
            <person name="O'Malley M.A."/>
        </authorList>
    </citation>
    <scope>NUCLEOTIDE SEQUENCE [LARGE SCALE GENOMIC DNA]</scope>
    <source>
        <strain evidence="2 3">G1</strain>
    </source>
</reference>
<name>A0A1Y2ASP8_9FUNG</name>
<dbReference type="AlphaFoldDB" id="A0A1Y2ASP8"/>
<dbReference type="EMBL" id="MCOG01000210">
    <property type="protein sequence ID" value="ORY25572.1"/>
    <property type="molecule type" value="Genomic_DNA"/>
</dbReference>
<evidence type="ECO:0000256" key="1">
    <source>
        <dbReference type="SAM" id="MobiDB-lite"/>
    </source>
</evidence>
<proteinExistence type="predicted"/>